<evidence type="ECO:0000313" key="1">
    <source>
        <dbReference type="EMBL" id="CRK91021.1"/>
    </source>
</evidence>
<accession>A0A1J1HSP1</accession>
<dbReference type="AlphaFoldDB" id="A0A1J1HSP1"/>
<organism evidence="1 2">
    <name type="scientific">Clunio marinus</name>
    <dbReference type="NCBI Taxonomy" id="568069"/>
    <lineage>
        <taxon>Eukaryota</taxon>
        <taxon>Metazoa</taxon>
        <taxon>Ecdysozoa</taxon>
        <taxon>Arthropoda</taxon>
        <taxon>Hexapoda</taxon>
        <taxon>Insecta</taxon>
        <taxon>Pterygota</taxon>
        <taxon>Neoptera</taxon>
        <taxon>Endopterygota</taxon>
        <taxon>Diptera</taxon>
        <taxon>Nematocera</taxon>
        <taxon>Chironomoidea</taxon>
        <taxon>Chironomidae</taxon>
        <taxon>Clunio</taxon>
    </lineage>
</organism>
<sequence>MRWIGSKDAFSETAQMSFNNNVKLCDNTQRGARKVAIVEGNMEKEKIVNSKHFNLITICKLTSSKSSMWI</sequence>
<protein>
    <submittedName>
        <fullName evidence="1">CLUMA_CG004709, isoform A</fullName>
    </submittedName>
</protein>
<reference evidence="1 2" key="1">
    <citation type="submission" date="2015-04" db="EMBL/GenBank/DDBJ databases">
        <authorList>
            <person name="Syromyatnikov M.Y."/>
            <person name="Popov V.N."/>
        </authorList>
    </citation>
    <scope>NUCLEOTIDE SEQUENCE [LARGE SCALE GENOMIC DNA]</scope>
</reference>
<evidence type="ECO:0000313" key="2">
    <source>
        <dbReference type="Proteomes" id="UP000183832"/>
    </source>
</evidence>
<keyword evidence="2" id="KW-1185">Reference proteome</keyword>
<dbReference type="Proteomes" id="UP000183832">
    <property type="component" value="Unassembled WGS sequence"/>
</dbReference>
<proteinExistence type="predicted"/>
<dbReference type="EMBL" id="CVRI01000020">
    <property type="protein sequence ID" value="CRK91021.1"/>
    <property type="molecule type" value="Genomic_DNA"/>
</dbReference>
<name>A0A1J1HSP1_9DIPT</name>
<gene>
    <name evidence="1" type="ORF">CLUMA_CG004709</name>
</gene>